<dbReference type="STRING" id="1123350.SAMN02744040_01903"/>
<dbReference type="PANTHER" id="PTHR37812:SF1">
    <property type="entry name" value="MU-LIKE PROPHAGE FLUMU PROTEIN C"/>
    <property type="match status" value="1"/>
</dbReference>
<dbReference type="Gene3D" id="1.10.10.60">
    <property type="entry name" value="Homeodomain-like"/>
    <property type="match status" value="1"/>
</dbReference>
<evidence type="ECO:0000259" key="1">
    <source>
        <dbReference type="Pfam" id="PF08765"/>
    </source>
</evidence>
<dbReference type="InterPro" id="IPR009057">
    <property type="entry name" value="Homeodomain-like_sf"/>
</dbReference>
<dbReference type="RefSeq" id="WP_072725874.1">
    <property type="nucleotide sequence ID" value="NZ_FQXH01000024.1"/>
</dbReference>
<dbReference type="SUPFAM" id="SSF46689">
    <property type="entry name" value="Homeodomain-like"/>
    <property type="match status" value="1"/>
</dbReference>
<evidence type="ECO:0000313" key="3">
    <source>
        <dbReference type="Proteomes" id="UP000242520"/>
    </source>
</evidence>
<keyword evidence="3" id="KW-1185">Reference proteome</keyword>
<sequence length="84" mass="9661">MKNTLKLEDIPVSYRDIADTVGVDSFIKLCKRFGGTNMYVPTPRSVFKPIRDANIKKEFNGSNYRELSLKYGICETQIRKILSK</sequence>
<reference evidence="3" key="1">
    <citation type="submission" date="2016-11" db="EMBL/GenBank/DDBJ databases">
        <authorList>
            <person name="Varghese N."/>
            <person name="Submissions S."/>
        </authorList>
    </citation>
    <scope>NUCLEOTIDE SEQUENCE [LARGE SCALE GENOMIC DNA]</scope>
    <source>
        <strain evidence="3">DSM 15285</strain>
    </source>
</reference>
<dbReference type="InterPro" id="IPR014875">
    <property type="entry name" value="Mor_transcription_activator"/>
</dbReference>
<dbReference type="EMBL" id="FQXH01000024">
    <property type="protein sequence ID" value="SHH41947.1"/>
    <property type="molecule type" value="Genomic_DNA"/>
</dbReference>
<proteinExistence type="predicted"/>
<gene>
    <name evidence="2" type="ORF">SAMN02744040_01903</name>
</gene>
<dbReference type="InterPro" id="IPR052411">
    <property type="entry name" value="c-mor_Regulatory_Protein"/>
</dbReference>
<feature type="domain" description="Mor transcription activator" evidence="1">
    <location>
        <begin position="13"/>
        <end position="83"/>
    </location>
</feature>
<dbReference type="Pfam" id="PF08765">
    <property type="entry name" value="Mor"/>
    <property type="match status" value="1"/>
</dbReference>
<organism evidence="2 3">
    <name type="scientific">Tepidibacter thalassicus DSM 15285</name>
    <dbReference type="NCBI Taxonomy" id="1123350"/>
    <lineage>
        <taxon>Bacteria</taxon>
        <taxon>Bacillati</taxon>
        <taxon>Bacillota</taxon>
        <taxon>Clostridia</taxon>
        <taxon>Peptostreptococcales</taxon>
        <taxon>Peptostreptococcaceae</taxon>
        <taxon>Tepidibacter</taxon>
    </lineage>
</organism>
<dbReference type="PANTHER" id="PTHR37812">
    <property type="entry name" value="MU-LIKE PROPHAGE FLUMU PROTEIN C"/>
    <property type="match status" value="1"/>
</dbReference>
<dbReference type="Proteomes" id="UP000242520">
    <property type="component" value="Unassembled WGS sequence"/>
</dbReference>
<dbReference type="AlphaFoldDB" id="A0A1M5SU06"/>
<evidence type="ECO:0000313" key="2">
    <source>
        <dbReference type="EMBL" id="SHH41947.1"/>
    </source>
</evidence>
<accession>A0A1M5SU06</accession>
<protein>
    <submittedName>
        <fullName evidence="2">Mor transcription activator family protein</fullName>
    </submittedName>
</protein>
<name>A0A1M5SU06_9FIRM</name>